<comment type="caution">
    <text evidence="3">The sequence shown here is derived from an EMBL/GenBank/DDBJ whole genome shotgun (WGS) entry which is preliminary data.</text>
</comment>
<dbReference type="Pfam" id="PF13635">
    <property type="entry name" value="DUF4143"/>
    <property type="match status" value="1"/>
</dbReference>
<reference evidence="3 4" key="1">
    <citation type="submission" date="2019-01" db="EMBL/GenBank/DDBJ databases">
        <authorList>
            <person name="Li J."/>
        </authorList>
    </citation>
    <scope>NUCLEOTIDE SEQUENCE [LARGE SCALE GENOMIC DNA]</scope>
    <source>
        <strain evidence="3 4">CCUG 35506</strain>
    </source>
</reference>
<feature type="domain" description="AAA" evidence="1">
    <location>
        <begin position="23"/>
        <end position="133"/>
    </location>
</feature>
<dbReference type="Pfam" id="PF13173">
    <property type="entry name" value="AAA_14"/>
    <property type="match status" value="1"/>
</dbReference>
<gene>
    <name evidence="3" type="ORF">ESP57_13530</name>
</gene>
<dbReference type="EMBL" id="SDPO01000003">
    <property type="protein sequence ID" value="RXZ47958.1"/>
    <property type="molecule type" value="Genomic_DNA"/>
</dbReference>
<dbReference type="PANTHER" id="PTHR43566:SF2">
    <property type="entry name" value="DUF4143 DOMAIN-CONTAINING PROTEIN"/>
    <property type="match status" value="1"/>
</dbReference>
<dbReference type="OrthoDB" id="128089at2"/>
<dbReference type="InterPro" id="IPR041682">
    <property type="entry name" value="AAA_14"/>
</dbReference>
<evidence type="ECO:0000259" key="2">
    <source>
        <dbReference type="Pfam" id="PF13635"/>
    </source>
</evidence>
<sequence length="415" mass="44493">MHMAYVPRLADGELTAALARAGAVLIEGPKACGKTETALQQSASVVHVDTDPSVDQLMAVDPALLLEGDTPRLFDEWQLQPRLWNAVRREVDSRGSRGQFILTGSTAPSRDASRHSGAGRFARLQMHTMTLFESGHSNGNVSFGALLEGAAPRAVDPGLTFDALITRIAVGGWPGFVGSSATDVLAGLRDYVSFVAEVDIQTAGTARDPRRVRRLMTSLARATATEISISTLARDEASLSRDAVREYLDALARIFVVEDQPAWSQHLRSSATLRKEPKRHFCDPSLAVALLGADATALRKDLAFLGQLFESLVVHELRAFSQATGADVFHARDSTGREVDAIVQRRDGRWAAFEVKLGNSPETIEAAANSLLRFAGDVDTRTDALAPTLGVIVGSGPSYRRPDGVDVIAIGAFGP</sequence>
<keyword evidence="3" id="KW-0547">Nucleotide-binding</keyword>
<organism evidence="3 4">
    <name type="scientific">Agromyces fucosus</name>
    <dbReference type="NCBI Taxonomy" id="41985"/>
    <lineage>
        <taxon>Bacteria</taxon>
        <taxon>Bacillati</taxon>
        <taxon>Actinomycetota</taxon>
        <taxon>Actinomycetes</taxon>
        <taxon>Micrococcales</taxon>
        <taxon>Microbacteriaceae</taxon>
        <taxon>Agromyces</taxon>
    </lineage>
</organism>
<keyword evidence="4" id="KW-1185">Reference proteome</keyword>
<name>A0A4Q2JPM2_9MICO</name>
<evidence type="ECO:0000259" key="1">
    <source>
        <dbReference type="Pfam" id="PF13173"/>
    </source>
</evidence>
<dbReference type="PANTHER" id="PTHR43566">
    <property type="entry name" value="CONSERVED PROTEIN"/>
    <property type="match status" value="1"/>
</dbReference>
<dbReference type="InterPro" id="IPR025420">
    <property type="entry name" value="DUF4143"/>
</dbReference>
<evidence type="ECO:0000313" key="3">
    <source>
        <dbReference type="EMBL" id="RXZ47958.1"/>
    </source>
</evidence>
<keyword evidence="3" id="KW-0067">ATP-binding</keyword>
<dbReference type="Proteomes" id="UP000292935">
    <property type="component" value="Unassembled WGS sequence"/>
</dbReference>
<accession>A0A4Q2JPM2</accession>
<dbReference type="AlphaFoldDB" id="A0A4Q2JPM2"/>
<dbReference type="GO" id="GO:0005524">
    <property type="term" value="F:ATP binding"/>
    <property type="evidence" value="ECO:0007669"/>
    <property type="project" value="UniProtKB-KW"/>
</dbReference>
<proteinExistence type="predicted"/>
<feature type="domain" description="DUF4143" evidence="2">
    <location>
        <begin position="198"/>
        <end position="357"/>
    </location>
</feature>
<protein>
    <submittedName>
        <fullName evidence="3">ATP-binding protein</fullName>
    </submittedName>
</protein>
<evidence type="ECO:0000313" key="4">
    <source>
        <dbReference type="Proteomes" id="UP000292935"/>
    </source>
</evidence>